<name>L5K202_PTEAL</name>
<sequence length="62" mass="6908">MDHVKNVLSQPYDTCPRPANPTTVQLVAPVKLKLKLTLRVGTVGFTRLSCNSEFLLQHLSKC</sequence>
<protein>
    <submittedName>
        <fullName evidence="1">Uncharacterized protein</fullName>
    </submittedName>
</protein>
<dbReference type="Proteomes" id="UP000010552">
    <property type="component" value="Unassembled WGS sequence"/>
</dbReference>
<dbReference type="EMBL" id="KB031068">
    <property type="protein sequence ID" value="ELK04518.1"/>
    <property type="molecule type" value="Genomic_DNA"/>
</dbReference>
<evidence type="ECO:0000313" key="2">
    <source>
        <dbReference type="Proteomes" id="UP000010552"/>
    </source>
</evidence>
<dbReference type="InParanoid" id="L5K202"/>
<gene>
    <name evidence="1" type="ORF">PAL_GLEAN10025754</name>
</gene>
<reference evidence="2" key="1">
    <citation type="journal article" date="2013" name="Science">
        <title>Comparative analysis of bat genomes provides insight into the evolution of flight and immunity.</title>
        <authorList>
            <person name="Zhang G."/>
            <person name="Cowled C."/>
            <person name="Shi Z."/>
            <person name="Huang Z."/>
            <person name="Bishop-Lilly K.A."/>
            <person name="Fang X."/>
            <person name="Wynne J.W."/>
            <person name="Xiong Z."/>
            <person name="Baker M.L."/>
            <person name="Zhao W."/>
            <person name="Tachedjian M."/>
            <person name="Zhu Y."/>
            <person name="Zhou P."/>
            <person name="Jiang X."/>
            <person name="Ng J."/>
            <person name="Yang L."/>
            <person name="Wu L."/>
            <person name="Xiao J."/>
            <person name="Feng Y."/>
            <person name="Chen Y."/>
            <person name="Sun X."/>
            <person name="Zhang Y."/>
            <person name="Marsh G.A."/>
            <person name="Crameri G."/>
            <person name="Broder C.C."/>
            <person name="Frey K.G."/>
            <person name="Wang L.F."/>
            <person name="Wang J."/>
        </authorList>
    </citation>
    <scope>NUCLEOTIDE SEQUENCE [LARGE SCALE GENOMIC DNA]</scope>
</reference>
<keyword evidence="2" id="KW-1185">Reference proteome</keyword>
<dbReference type="AlphaFoldDB" id="L5K202"/>
<organism evidence="1 2">
    <name type="scientific">Pteropus alecto</name>
    <name type="common">Black flying fox</name>
    <dbReference type="NCBI Taxonomy" id="9402"/>
    <lineage>
        <taxon>Eukaryota</taxon>
        <taxon>Metazoa</taxon>
        <taxon>Chordata</taxon>
        <taxon>Craniata</taxon>
        <taxon>Vertebrata</taxon>
        <taxon>Euteleostomi</taxon>
        <taxon>Mammalia</taxon>
        <taxon>Eutheria</taxon>
        <taxon>Laurasiatheria</taxon>
        <taxon>Chiroptera</taxon>
        <taxon>Yinpterochiroptera</taxon>
        <taxon>Pteropodoidea</taxon>
        <taxon>Pteropodidae</taxon>
        <taxon>Pteropodinae</taxon>
        <taxon>Pteropus</taxon>
    </lineage>
</organism>
<proteinExistence type="predicted"/>
<accession>L5K202</accession>
<evidence type="ECO:0000313" key="1">
    <source>
        <dbReference type="EMBL" id="ELK04518.1"/>
    </source>
</evidence>